<dbReference type="PRINTS" id="PR00455">
    <property type="entry name" value="HTHTETR"/>
</dbReference>
<evidence type="ECO:0000256" key="2">
    <source>
        <dbReference type="PROSITE-ProRule" id="PRU00335"/>
    </source>
</evidence>
<dbReference type="Pfam" id="PF00440">
    <property type="entry name" value="TetR_N"/>
    <property type="match status" value="1"/>
</dbReference>
<dbReference type="RefSeq" id="WP_326837700.1">
    <property type="nucleotide sequence ID" value="NZ_CP142149.1"/>
</dbReference>
<proteinExistence type="predicted"/>
<protein>
    <submittedName>
        <fullName evidence="4">TetR family transcriptional regulator</fullName>
    </submittedName>
</protein>
<keyword evidence="5" id="KW-1185">Reference proteome</keyword>
<gene>
    <name evidence="4" type="ORF">VSH64_22900</name>
</gene>
<evidence type="ECO:0000259" key="3">
    <source>
        <dbReference type="PROSITE" id="PS50977"/>
    </source>
</evidence>
<evidence type="ECO:0000313" key="4">
    <source>
        <dbReference type="EMBL" id="WSE34892.1"/>
    </source>
</evidence>
<name>A0ABZ1IMG1_9PSEU</name>
<dbReference type="InterPro" id="IPR041467">
    <property type="entry name" value="Sco4008_C"/>
</dbReference>
<keyword evidence="1 2" id="KW-0238">DNA-binding</keyword>
<accession>A0ABZ1IMG1</accession>
<dbReference type="Pfam" id="PF17926">
    <property type="entry name" value="TetR_C_21"/>
    <property type="match status" value="1"/>
</dbReference>
<dbReference type="SUPFAM" id="SSF48498">
    <property type="entry name" value="Tetracyclin repressor-like, C-terminal domain"/>
    <property type="match status" value="1"/>
</dbReference>
<dbReference type="InterPro" id="IPR001647">
    <property type="entry name" value="HTH_TetR"/>
</dbReference>
<dbReference type="InterPro" id="IPR009057">
    <property type="entry name" value="Homeodomain-like_sf"/>
</dbReference>
<dbReference type="PANTHER" id="PTHR30328:SF54">
    <property type="entry name" value="HTH-TYPE TRANSCRIPTIONAL REPRESSOR SCO4008"/>
    <property type="match status" value="1"/>
</dbReference>
<dbReference type="InterPro" id="IPR050109">
    <property type="entry name" value="HTH-type_TetR-like_transc_reg"/>
</dbReference>
<dbReference type="InterPro" id="IPR036271">
    <property type="entry name" value="Tet_transcr_reg_TetR-rel_C_sf"/>
</dbReference>
<sequence>MPRDASETKRRVLEAAYREFAAYGLAGARVDRIAANAGANKRAIYDYFGSKEDLFDTVVTDRLLTGLETVPETWDDLARFAGAVFDYYASDPDRARLTLWRQLERPAPTPRELESFAAKLEEMRAARPRDETIATADLYALIWALHHAAILYPSGLRPTQDDPGRFRAAVVEAVGRLSEPWTGPSK</sequence>
<organism evidence="4 5">
    <name type="scientific">Amycolatopsis rhabdoformis</name>
    <dbReference type="NCBI Taxonomy" id="1448059"/>
    <lineage>
        <taxon>Bacteria</taxon>
        <taxon>Bacillati</taxon>
        <taxon>Actinomycetota</taxon>
        <taxon>Actinomycetes</taxon>
        <taxon>Pseudonocardiales</taxon>
        <taxon>Pseudonocardiaceae</taxon>
        <taxon>Amycolatopsis</taxon>
    </lineage>
</organism>
<dbReference type="PROSITE" id="PS50977">
    <property type="entry name" value="HTH_TETR_2"/>
    <property type="match status" value="1"/>
</dbReference>
<evidence type="ECO:0000256" key="1">
    <source>
        <dbReference type="ARBA" id="ARBA00023125"/>
    </source>
</evidence>
<feature type="DNA-binding region" description="H-T-H motif" evidence="2">
    <location>
        <begin position="29"/>
        <end position="48"/>
    </location>
</feature>
<dbReference type="PANTHER" id="PTHR30328">
    <property type="entry name" value="TRANSCRIPTIONAL REPRESSOR"/>
    <property type="match status" value="1"/>
</dbReference>
<dbReference type="SUPFAM" id="SSF46689">
    <property type="entry name" value="Homeodomain-like"/>
    <property type="match status" value="1"/>
</dbReference>
<reference evidence="4 5" key="1">
    <citation type="journal article" date="2015" name="Int. J. Syst. Evol. Microbiol.">
        <title>Amycolatopsis rhabdoformis sp. nov., an actinomycete isolated from a tropical forest soil.</title>
        <authorList>
            <person name="Souza W.R."/>
            <person name="Silva R.E."/>
            <person name="Goodfellow M."/>
            <person name="Busarakam K."/>
            <person name="Figueiro F.S."/>
            <person name="Ferreira D."/>
            <person name="Rodrigues-Filho E."/>
            <person name="Moraes L.A.B."/>
            <person name="Zucchi T.D."/>
        </authorList>
    </citation>
    <scope>NUCLEOTIDE SEQUENCE [LARGE SCALE GENOMIC DNA]</scope>
    <source>
        <strain evidence="4 5">NCIMB 14900</strain>
    </source>
</reference>
<feature type="domain" description="HTH tetR-type" evidence="3">
    <location>
        <begin position="6"/>
        <end position="66"/>
    </location>
</feature>
<dbReference type="EMBL" id="CP142149">
    <property type="protein sequence ID" value="WSE34892.1"/>
    <property type="molecule type" value="Genomic_DNA"/>
</dbReference>
<dbReference type="Gene3D" id="1.10.357.10">
    <property type="entry name" value="Tetracycline Repressor, domain 2"/>
    <property type="match status" value="1"/>
</dbReference>
<dbReference type="Proteomes" id="UP001330812">
    <property type="component" value="Chromosome"/>
</dbReference>
<evidence type="ECO:0000313" key="5">
    <source>
        <dbReference type="Proteomes" id="UP001330812"/>
    </source>
</evidence>